<dbReference type="AlphaFoldDB" id="N8ZPK3"/>
<dbReference type="GO" id="GO:0009432">
    <property type="term" value="P:SOS response"/>
    <property type="evidence" value="ECO:0007669"/>
    <property type="project" value="TreeGrafter"/>
</dbReference>
<dbReference type="STRING" id="202952.GCA_000747725_00388"/>
<dbReference type="Pfam" id="PF11799">
    <property type="entry name" value="IMS_C"/>
    <property type="match status" value="1"/>
</dbReference>
<dbReference type="GO" id="GO:0042276">
    <property type="term" value="P:error-prone translesion synthesis"/>
    <property type="evidence" value="ECO:0007669"/>
    <property type="project" value="TreeGrafter"/>
</dbReference>
<sequence>MQASHQKIYALVDINNCYVSCERIFNPSLNNKPVIVLSNNDGCAVARSQEAKDLGIKMGVPLFQIKDIVEQHQVQVLSSNYALYAEMSRRFMKILSDFVSPKEQEIYSIDECFLDLTAHSGNYDLTEYAHQIRQRVFSWLGLPVCIGIGRSKTEAKLANHIAKKNAYFNGVCNLVSMDPCSAETLHQAIDVGEIWGIGRKHSKKLNSLGIHSVMDFVLASPLMIRDQFSVVMHRTLLELHGIACIELEHTPPAKKQIIASRSFGQRIYHIDDLKEAMSLYVMDAISRLRDDNLLCGCLIGFVQSNPFDSSKPFYNKSLSLALPEPTDNLLVLSKLATSMIDGLYAKDIAFKKCGVILTCLEPKASHVYDMFTDMKHIEVSDALMDSLEAIHLKYGKTKIALGASLMPNRTWNMSRNEPYRVCRRPTFLRECSNDKTKIYP</sequence>
<evidence type="ECO:0000259" key="2">
    <source>
        <dbReference type="PROSITE" id="PS50173"/>
    </source>
</evidence>
<dbReference type="InterPro" id="IPR050116">
    <property type="entry name" value="DNA_polymerase-Y"/>
</dbReference>
<dbReference type="PATRIC" id="fig|1120926.3.peg.61"/>
<gene>
    <name evidence="3" type="ORF">F960_00076</name>
</gene>
<dbReference type="Pfam" id="PF00817">
    <property type="entry name" value="IMS"/>
    <property type="match status" value="1"/>
</dbReference>
<dbReference type="SUPFAM" id="SSF56672">
    <property type="entry name" value="DNA/RNA polymerases"/>
    <property type="match status" value="1"/>
</dbReference>
<dbReference type="GO" id="GO:0003887">
    <property type="term" value="F:DNA-directed DNA polymerase activity"/>
    <property type="evidence" value="ECO:0007669"/>
    <property type="project" value="TreeGrafter"/>
</dbReference>
<reference evidence="3 4" key="1">
    <citation type="submission" date="2013-02" db="EMBL/GenBank/DDBJ databases">
        <title>The Genome Sequence of Acinetobacter gerneri CIP 107464.</title>
        <authorList>
            <consortium name="The Broad Institute Genome Sequencing Platform"/>
            <consortium name="The Broad Institute Genome Sequencing Center for Infectious Disease"/>
            <person name="Cerqueira G."/>
            <person name="Feldgarden M."/>
            <person name="Courvalin P."/>
            <person name="Perichon B."/>
            <person name="Grillot-Courvalin C."/>
            <person name="Clermont D."/>
            <person name="Rocha E."/>
            <person name="Yoon E.-J."/>
            <person name="Nemec A."/>
            <person name="Walker B."/>
            <person name="Young S.K."/>
            <person name="Zeng Q."/>
            <person name="Gargeya S."/>
            <person name="Fitzgerald M."/>
            <person name="Haas B."/>
            <person name="Abouelleil A."/>
            <person name="Alvarado L."/>
            <person name="Arachchi H.M."/>
            <person name="Berlin A.M."/>
            <person name="Chapman S.B."/>
            <person name="Dewar J."/>
            <person name="Goldberg J."/>
            <person name="Griggs A."/>
            <person name="Gujja S."/>
            <person name="Hansen M."/>
            <person name="Howarth C."/>
            <person name="Imamovic A."/>
            <person name="Larimer J."/>
            <person name="McCowan C."/>
            <person name="Murphy C."/>
            <person name="Neiman D."/>
            <person name="Pearson M."/>
            <person name="Priest M."/>
            <person name="Roberts A."/>
            <person name="Saif S."/>
            <person name="Shea T."/>
            <person name="Sisk P."/>
            <person name="Sykes S."/>
            <person name="Wortman J."/>
            <person name="Nusbaum C."/>
            <person name="Birren B."/>
        </authorList>
    </citation>
    <scope>NUCLEOTIDE SEQUENCE [LARGE SCALE GENOMIC DNA]</scope>
    <source>
        <strain evidence="3 4">CIP 107464</strain>
    </source>
</reference>
<protein>
    <recommendedName>
        <fullName evidence="2">UmuC domain-containing protein</fullName>
    </recommendedName>
</protein>
<name>N8ZPK3_9GAMM</name>
<dbReference type="GO" id="GO:0003684">
    <property type="term" value="F:damaged DNA binding"/>
    <property type="evidence" value="ECO:0007669"/>
    <property type="project" value="InterPro"/>
</dbReference>
<dbReference type="InterPro" id="IPR017961">
    <property type="entry name" value="DNA_pol_Y-fam_little_finger"/>
</dbReference>
<accession>N8ZPK3</accession>
<keyword evidence="4" id="KW-1185">Reference proteome</keyword>
<dbReference type="PANTHER" id="PTHR11076">
    <property type="entry name" value="DNA REPAIR POLYMERASE UMUC / TRANSFERASE FAMILY MEMBER"/>
    <property type="match status" value="1"/>
</dbReference>
<feature type="domain" description="UmuC" evidence="2">
    <location>
        <begin position="9"/>
        <end position="198"/>
    </location>
</feature>
<dbReference type="CDD" id="cd01700">
    <property type="entry name" value="PolY_Pol_V_umuC"/>
    <property type="match status" value="1"/>
</dbReference>
<dbReference type="Gene3D" id="3.40.1170.60">
    <property type="match status" value="1"/>
</dbReference>
<evidence type="ECO:0000313" key="4">
    <source>
        <dbReference type="Proteomes" id="UP000013117"/>
    </source>
</evidence>
<dbReference type="GO" id="GO:0006281">
    <property type="term" value="P:DNA repair"/>
    <property type="evidence" value="ECO:0007669"/>
    <property type="project" value="InterPro"/>
</dbReference>
<dbReference type="InterPro" id="IPR001126">
    <property type="entry name" value="UmuC"/>
</dbReference>
<dbReference type="PROSITE" id="PS50173">
    <property type="entry name" value="UMUC"/>
    <property type="match status" value="1"/>
</dbReference>
<dbReference type="HOGENOM" id="CLU_012348_3_0_6"/>
<organism evidence="3 4">
    <name type="scientific">Acinetobacter gerneri DSM 14967 = CIP 107464 = MTCC 9824</name>
    <dbReference type="NCBI Taxonomy" id="1120926"/>
    <lineage>
        <taxon>Bacteria</taxon>
        <taxon>Pseudomonadati</taxon>
        <taxon>Pseudomonadota</taxon>
        <taxon>Gammaproteobacteria</taxon>
        <taxon>Moraxellales</taxon>
        <taxon>Moraxellaceae</taxon>
        <taxon>Acinetobacter</taxon>
    </lineage>
</organism>
<dbReference type="GO" id="GO:0005829">
    <property type="term" value="C:cytosol"/>
    <property type="evidence" value="ECO:0007669"/>
    <property type="project" value="TreeGrafter"/>
</dbReference>
<dbReference type="Proteomes" id="UP000013117">
    <property type="component" value="Unassembled WGS sequence"/>
</dbReference>
<dbReference type="InterPro" id="IPR043502">
    <property type="entry name" value="DNA/RNA_pol_sf"/>
</dbReference>
<proteinExistence type="inferred from homology"/>
<dbReference type="InterPro" id="IPR043128">
    <property type="entry name" value="Rev_trsase/Diguanyl_cyclase"/>
</dbReference>
<dbReference type="Gene3D" id="3.30.70.270">
    <property type="match status" value="1"/>
</dbReference>
<dbReference type="PANTHER" id="PTHR11076:SF34">
    <property type="entry name" value="PROTEIN UMUC"/>
    <property type="match status" value="1"/>
</dbReference>
<dbReference type="EMBL" id="APPN01000013">
    <property type="protein sequence ID" value="ENV35689.1"/>
    <property type="molecule type" value="Genomic_DNA"/>
</dbReference>
<comment type="caution">
    <text evidence="3">The sequence shown here is derived from an EMBL/GenBank/DDBJ whole genome shotgun (WGS) entry which is preliminary data.</text>
</comment>
<dbReference type="Gene3D" id="1.10.150.20">
    <property type="entry name" value="5' to 3' exonuclease, C-terminal subdomain"/>
    <property type="match status" value="1"/>
</dbReference>
<dbReference type="eggNOG" id="COG0389">
    <property type="taxonomic scope" value="Bacteria"/>
</dbReference>
<comment type="similarity">
    <text evidence="1">Belongs to the DNA polymerase type-Y family.</text>
</comment>
<evidence type="ECO:0000313" key="3">
    <source>
        <dbReference type="EMBL" id="ENV35689.1"/>
    </source>
</evidence>
<evidence type="ECO:0000256" key="1">
    <source>
        <dbReference type="ARBA" id="ARBA00010945"/>
    </source>
</evidence>